<dbReference type="EMBL" id="CP056072">
    <property type="protein sequence ID" value="UKK02866.2"/>
    <property type="molecule type" value="Genomic_DNA"/>
</dbReference>
<feature type="compositionally biased region" description="Basic and acidic residues" evidence="1">
    <location>
        <begin position="3953"/>
        <end position="3974"/>
    </location>
</feature>
<evidence type="ECO:0000313" key="5">
    <source>
        <dbReference type="Proteomes" id="UP000244811"/>
    </source>
</evidence>
<feature type="domain" description="FAT" evidence="3">
    <location>
        <begin position="2918"/>
        <end position="3343"/>
    </location>
</feature>
<protein>
    <submittedName>
        <fullName evidence="4">Uncharacterized protein</fullName>
    </submittedName>
</protein>
<evidence type="ECO:0000259" key="3">
    <source>
        <dbReference type="PROSITE" id="PS51189"/>
    </source>
</evidence>
<dbReference type="InterPro" id="IPR003151">
    <property type="entry name" value="PIK-rel_kinase_FAT"/>
</dbReference>
<proteinExistence type="predicted"/>
<feature type="domain" description="PI3K/PI4K catalytic" evidence="2">
    <location>
        <begin position="3578"/>
        <end position="3992"/>
    </location>
</feature>
<dbReference type="PANTHER" id="PTHR11139:SF1">
    <property type="entry name" value="TRANSFORMATION_TRANSCRIPTION DOMAIN-ASSOCIATED PROTEIN"/>
    <property type="match status" value="1"/>
</dbReference>
<evidence type="ECO:0000259" key="2">
    <source>
        <dbReference type="PROSITE" id="PS50290"/>
    </source>
</evidence>
<dbReference type="PANTHER" id="PTHR11139">
    <property type="entry name" value="ATAXIA TELANGIECTASIA MUTATED ATM -RELATED"/>
    <property type="match status" value="1"/>
</dbReference>
<dbReference type="SUPFAM" id="SSF56112">
    <property type="entry name" value="Protein kinase-like (PK-like)"/>
    <property type="match status" value="1"/>
</dbReference>
<evidence type="ECO:0000313" key="4">
    <source>
        <dbReference type="EMBL" id="UKK02866.2"/>
    </source>
</evidence>
<dbReference type="InterPro" id="IPR050517">
    <property type="entry name" value="DDR_Repair_Kinase"/>
</dbReference>
<feature type="region of interest" description="Disordered" evidence="1">
    <location>
        <begin position="3952"/>
        <end position="3974"/>
    </location>
</feature>
<dbReference type="GO" id="GO:0006281">
    <property type="term" value="P:DNA repair"/>
    <property type="evidence" value="ECO:0007669"/>
    <property type="project" value="TreeGrafter"/>
</dbReference>
<feature type="region of interest" description="Disordered" evidence="1">
    <location>
        <begin position="3692"/>
        <end position="3713"/>
    </location>
</feature>
<dbReference type="InterPro" id="IPR014009">
    <property type="entry name" value="PIK_FAT"/>
</dbReference>
<organism evidence="4 5">
    <name type="scientific">Theileria orientalis</name>
    <dbReference type="NCBI Taxonomy" id="68886"/>
    <lineage>
        <taxon>Eukaryota</taxon>
        <taxon>Sar</taxon>
        <taxon>Alveolata</taxon>
        <taxon>Apicomplexa</taxon>
        <taxon>Aconoidasida</taxon>
        <taxon>Piroplasmida</taxon>
        <taxon>Theileriidae</taxon>
        <taxon>Theileria</taxon>
    </lineage>
</organism>
<name>A0A976QW41_THEOR</name>
<reference evidence="4" key="1">
    <citation type="submission" date="2022-07" db="EMBL/GenBank/DDBJ databases">
        <title>Evaluation of T. orientalis genome assembly methods using nanopore sequencing and analysis of variation between genomes.</title>
        <authorList>
            <person name="Yam J."/>
            <person name="Micallef M.L."/>
            <person name="Liu M."/>
            <person name="Djordjevic S.P."/>
            <person name="Bogema D.R."/>
            <person name="Jenkins C."/>
        </authorList>
    </citation>
    <scope>NUCLEOTIDE SEQUENCE</scope>
    <source>
        <strain evidence="4">Goon Nure</strain>
    </source>
</reference>
<dbReference type="Proteomes" id="UP000244811">
    <property type="component" value="Chromosome 4"/>
</dbReference>
<feature type="compositionally biased region" description="Polar residues" evidence="1">
    <location>
        <begin position="2338"/>
        <end position="2364"/>
    </location>
</feature>
<feature type="compositionally biased region" description="Acidic residues" evidence="1">
    <location>
        <begin position="2367"/>
        <end position="2379"/>
    </location>
</feature>
<feature type="compositionally biased region" description="Polar residues" evidence="1">
    <location>
        <begin position="1"/>
        <end position="26"/>
    </location>
</feature>
<dbReference type="GO" id="GO:0005634">
    <property type="term" value="C:nucleus"/>
    <property type="evidence" value="ECO:0007669"/>
    <property type="project" value="TreeGrafter"/>
</dbReference>
<feature type="region of interest" description="Disordered" evidence="1">
    <location>
        <begin position="2338"/>
        <end position="2379"/>
    </location>
</feature>
<dbReference type="InterPro" id="IPR000403">
    <property type="entry name" value="PI3/4_kinase_cat_dom"/>
</dbReference>
<dbReference type="InterPro" id="IPR011009">
    <property type="entry name" value="Kinase-like_dom_sf"/>
</dbReference>
<sequence>MDTNLDPNNISSSRGVYSPLSTNNNPKDGHTPSDIELSKECIEGVRKLVESFENYTVDSFIASFKANYNSLKLFLLKYTNDEGILLLKTQCYDLLESYTKIELSESQIRRELLSICLNTLMTSSDWDEVCHRILKSLLSDPKQFINIVQIEQFFEYTSRFLTNYPNLHDKDVKRLLIFINVLELLFSTPLSTKNLVQLLPVLTKVINLNSKDHIEECYVDLVKLSCSSLHLFNTNVKHSVNYTYYINDIYTHLIYLVNSTNAVNIAQLTRVINVFIIFVSSVVNKVLFKSIFESEIYNKLYSIAKEEYSLRSNVLLLIHEIVKKIDVEQFNIVIFEKCCSLISRYWLSTDYRLRELSYNLMLDLTSHASKAISNLDEEAQNRVYKFSVISFFNATNFISDMYYTLHKINIGFISYVKSTMNQLLELILLNYKLLIQQNRMKRIMTVNVLKTFMLVIKIIFKLYGTLTANKEVKMDKQDEEKNEYLFMLDNAVRMVCKTLEYPYTVDGIRILLPLLIHQYLNPGGRLIKKVKMSEEGEEDEEALETDVKAEGRRSSEDIKEQESLALYVLYSFSRLFPDLFLQQYLSLFVYLLNNDNMEELYRYSYKVLFQSEPDYVEETRMDDNGMIDKLLNENIFVGLKYNVDAMKYISNDLNYIIGILYNYYPRWDGLKPLDDQVNRNTNAYFKLLSVMFNQINKNVKCSYMYEHISTLNKFLDKLLFYFKLSDCNHLDLMQRSSSSAYVDIEENEDLYTFLFVISMRNTEKEYMKVMLKLVNYVFNYVESGSLLKQALLLLESYTEHTEIQQLYYMLAKQIRPPNDDEREGDWLEGDESEEDQGTEPYFIKLFLSYILEKGEDVGAIVLSILGKLGNLSQKYTMDTYVKGVEEFTLAFASASKKDFTIVSMPVEQGLDAMTKRLMESCRSGTVTLKVEDFDSYCGYLLVAMAPLLQYNTPLTQFYVNMTAKSSSGSKSGDDEVDVDSNEHTVDYNKSESQQLERRQYAYMKKLLRSLCLLLNTGTKLNTLESNEFENLVSFKNVLVEYTFLSSTDENNRDNLMLLVSLLVSCLDYRATVGASEDEVEELEDSCVDMLLEVFERAVEEKMEDVIDYYVESLLFKLNEKSVYKRISTLVLLVHLLKIEASTCFESYYEYIYNATVRTLEDHNINNEEFKVDKKKRMWEESVAIAVLRLLIERNPEFAFENLTGLLNSKGVKMRILAFELLEEYEKQKLVHFFTTNYKNLDHLEIVLLSTKYTQNHNCLSNALMKLANHFNNFTDDTMDTVVYLAVLELVVFDGEFEKMFKQLQADLLESLLTSLINLTMMSIGVVFNLSYSLLKRMDKFQVNQNIMLTLQPYIIQLQTIFNNMTVKKLKLFFDIYGSDLKFIKESLYDVAGTINESKINVSELQMINYMDFFKFLKRLGYNDKLLIKHYVNNNNVTTPIMLFQLYENYVMSENRDAEREGEMERENRVFDEIKLYDMLYLMDEAAVMRNFNRLNSELEENNTNVIYEVLCYLEYLSNTRSMLVSTKEFKNTMKTVVNISNPDIFVGHFIHRDGMPHGQREEEKELDEILYMVISNKCYQLLHLHYPSTADILRQYNYTSYHHLETSNEELALFNRFILDNLEFFEGLYLSRSTSDYLYSTKLLTLMRMVHLVNNKEDVVKGTMMTQLMNYVCYNVLKMRNENDDKMDEDVDEFDETLCQWLGYYVASKICHLNNINYMIVTIIYKNYISFLKSTEFEYVVTNLQNVPMQLFLVLNNRKEGVEEEDLDDFDEFYKAMKSISQSFFSCLCNLTMCESVDNNKNYVPVILYMFDLVSMPLLQKSATGTYLTTVTGASGSANHTPDRRDRQSYITTSTRAMSTVIVVLGSFIAHLTNYRNLMYDHLLKIIEFLYKNMNYNYYHIRFALELVVGIMVIFEKNQLEYDMLHLITVYIKLLSNFKLFFSKYTLSKRKDYVTKMLYRYNGIISKLYSYELLDYVHRESNTELYKNILLKLLKNEYPKLDVIAKRMVEIPYFTNNLEVKRLMSLKTASEQDKQEDKNNAFLEMVMNMMLKYLETSGRGGDCGLSGPSGSGIGSTGSGGGADGVAGVGATVASTLNAREAGGVSSISYAEEERFQQSVNMASLFIDIAKRIDVKSAQSVMNKALPLLISKIEENMLLYSQFNSELDDNFVTFIELSLMMVYSFEEAQQKALLKIIDSITRYHKRTMYNTLFGLYYIEALGASGEKQARKRKRKDYSRVEDGVVDDRDYNFYDYTGNYIELTRELLEKYVITDITTPNKRPSKVVLNHSKYTVTQDSPEESTRDLFKYVNYNLEGFKYELICRIMYHTRHISYPFTPTQEPTPKNMSASMGGESSATNTSSSCADETYQEEDGGHDEEELRSDYNHLYLRVVRDERFKNVRQSVRLECLSHCSYLAKLNLVDPFEYHTASDTTYYTVEALFKYDNNSTTLLNTLFTLFDQDIEAGISINYPRFRQLGLSKEVHSQEKQPDKSSQINFICNSAKTELMKPIVSILKDFRMLSLSNREGSVEEGSSNEGTAGFPNPWGRIELELTLDSKLHKALKRMNEFHKMYFERYLNVKHASSYLRKVCELHEEVGDAVFTKLFQQLYINLSEPYRNELFKQILLFIVNKINILSMTNQQTYHPVRTKVKELNPYMIRDPTQMASRETSQSTVKEMNQGSGSFIGAGGSQIRAHSCSDPEAVDLKRVLNLVYVTVINSYPLIVLPVEIIKYLGYYLDGNYFNTCYYLEKLMLTQPLDITRIASVLSDIYMKLDMMDMSIGSNRCWVITSETRLALANLQHSKWKQAQREFNQIMEYLGTSGQSSETVAWFDESKLWFNYWLYCTKQLGEWDSIRDMAYVSNNKLLFNQSNVYLNTYPHVYVPVTSNKDNITFVSEDPSKDIDSIEVENVLDMNLYTVISRASKVFNSNTSSMAALHKHYSREYQSLRTVVENSVALLLQYYRNTGSRLNTGHVNCMRMNQRFVEAGEGLAYLKRVTDSVYASQNAQEAHLINRWRSRLPNKSDHPLNWTTMLAFRTMAYSSVKNLLNLHPPFSTQSENLYVNQDYIWTLVKYSCVTRKTHQLPLMASVLLNKAQKFLVSTMNRTVNMGEDYYLLINEKFKQYLSFSVNMPEALKSIISLDFEKLPNKGFETLKAHVTRLKAEAINRNYIYDSHQAQANPNKRPMTNSIGDIDLACKYMLESLKLQPLLSKNWISWAKFNDNKIDHSLISVWSKSEQMFPMELYETAIMGYLTAISINPNCHWLLIKRIFTLLGEMHRAVNAVSESFKKYSEYINHCVWLTWLPQLVKLLHNTNNAEVYHLLKVLTNKVPQQLHYTLRTEYLSLLANGASNNSVMTKEENDVGEEKTPTSGDVKTILHVLLNSNPTLNHNLENFCNLLTNMGKPDVIDEILCAYETIFEECLDLPFHENIPKPMLHCITNKILGKLSSARDRSNTNEDEELYNLVHKFTQDFVKQSYASASQSSSQSSDRPQINIPCGYAMNKLLDMITALVNYSKKRKTRNSNIQYLLNHSVCNVNNNLATAGSTVIQLPHVKMNALDEILRNKNVLGEIHEVLYVDPRVVKVRRRNQLVKCIKIVTTDGQNHYYSVCPLLRVRQKNEEYLHQMTQLLNFYFKKYHETLRRNVRMPSSFVVPLDPYICLVEDNPRNQTLLTIYNNAVSLNNLMNPSTVGVSLSGPPTGTNTPNSSRTSRETLREASAATSAFNDYDPSGGYETNLLILVLHKILLEKNITSKLYECYNKYNPGQLQAISANLEDERNLGFNYIYKMFKDKQYPWFLTWYRKIHQDVLQDAYNKLCNIVPDNILVSQLQSASADYQAFITIRMNFTSTYATQAMLSLVLATPYATPSRLVLNPRTGTIKQLDYRLFTRDMEPNKLRVFRLTRNMTNLIGPTCRLGLMPAVMFSVTLAMHHFKIDIHAALSAILERSSAQTKAECGDSKENAKDGSLLKEKEPASDKADDVDEYLSKLLNYCTYLRAPADQEHSAVPINNMIVSIIDASTDSSMLGKLKTSYLPWF</sequence>
<evidence type="ECO:0000256" key="1">
    <source>
        <dbReference type="SAM" id="MobiDB-lite"/>
    </source>
</evidence>
<feature type="compositionally biased region" description="Polar residues" evidence="1">
    <location>
        <begin position="3692"/>
        <end position="3707"/>
    </location>
</feature>
<dbReference type="GO" id="GO:0000124">
    <property type="term" value="C:SAGA complex"/>
    <property type="evidence" value="ECO:0007669"/>
    <property type="project" value="TreeGrafter"/>
</dbReference>
<feature type="region of interest" description="Disordered" evidence="1">
    <location>
        <begin position="1"/>
        <end position="34"/>
    </location>
</feature>
<dbReference type="GO" id="GO:0006355">
    <property type="term" value="P:regulation of DNA-templated transcription"/>
    <property type="evidence" value="ECO:0007669"/>
    <property type="project" value="TreeGrafter"/>
</dbReference>
<feature type="compositionally biased region" description="Basic and acidic residues" evidence="1">
    <location>
        <begin position="980"/>
        <end position="991"/>
    </location>
</feature>
<accession>A0A976QW41</accession>
<dbReference type="GO" id="GO:0035267">
    <property type="term" value="C:NuA4 histone acetyltransferase complex"/>
    <property type="evidence" value="ECO:0007669"/>
    <property type="project" value="TreeGrafter"/>
</dbReference>
<dbReference type="Pfam" id="PF02259">
    <property type="entry name" value="FAT"/>
    <property type="match status" value="1"/>
</dbReference>
<dbReference type="PROSITE" id="PS51189">
    <property type="entry name" value="FAT"/>
    <property type="match status" value="1"/>
</dbReference>
<dbReference type="PROSITE" id="PS50290">
    <property type="entry name" value="PI3_4_KINASE_3"/>
    <property type="match status" value="1"/>
</dbReference>
<gene>
    <name evidence="4" type="ORF">MACK_002964</name>
</gene>
<feature type="region of interest" description="Disordered" evidence="1">
    <location>
        <begin position="964"/>
        <end position="991"/>
    </location>
</feature>